<accession>A0A7J3MZX1</accession>
<dbReference type="InterPro" id="IPR001296">
    <property type="entry name" value="Glyco_trans_1"/>
</dbReference>
<gene>
    <name evidence="3" type="ORF">ENU64_06745</name>
</gene>
<evidence type="ECO:0000313" key="3">
    <source>
        <dbReference type="EMBL" id="HGT99108.1"/>
    </source>
</evidence>
<protein>
    <submittedName>
        <fullName evidence="3">Glycosyltransferase family 1 protein</fullName>
    </submittedName>
</protein>
<dbReference type="SUPFAM" id="SSF53756">
    <property type="entry name" value="UDP-Glycosyltransferase/glycogen phosphorylase"/>
    <property type="match status" value="1"/>
</dbReference>
<dbReference type="PANTHER" id="PTHR46401">
    <property type="entry name" value="GLYCOSYLTRANSFERASE WBBK-RELATED"/>
    <property type="match status" value="1"/>
</dbReference>
<dbReference type="PANTHER" id="PTHR46401:SF2">
    <property type="entry name" value="GLYCOSYLTRANSFERASE WBBK-RELATED"/>
    <property type="match status" value="1"/>
</dbReference>
<dbReference type="CDD" id="cd03801">
    <property type="entry name" value="GT4_PimA-like"/>
    <property type="match status" value="1"/>
</dbReference>
<keyword evidence="1 3" id="KW-0808">Transferase</keyword>
<organism evidence="3">
    <name type="scientific">Ignisphaera aggregans</name>
    <dbReference type="NCBI Taxonomy" id="334771"/>
    <lineage>
        <taxon>Archaea</taxon>
        <taxon>Thermoproteota</taxon>
        <taxon>Thermoprotei</taxon>
        <taxon>Desulfurococcales</taxon>
        <taxon>Desulfurococcaceae</taxon>
        <taxon>Ignisphaera</taxon>
    </lineage>
</organism>
<dbReference type="Gene3D" id="3.40.50.2000">
    <property type="entry name" value="Glycogen Phosphorylase B"/>
    <property type="match status" value="2"/>
</dbReference>
<evidence type="ECO:0000259" key="2">
    <source>
        <dbReference type="Pfam" id="PF00534"/>
    </source>
</evidence>
<dbReference type="EMBL" id="DTDH01000181">
    <property type="protein sequence ID" value="HGT99108.1"/>
    <property type="molecule type" value="Genomic_DNA"/>
</dbReference>
<comment type="caution">
    <text evidence="3">The sequence shown here is derived from an EMBL/GenBank/DDBJ whole genome shotgun (WGS) entry which is preliminary data.</text>
</comment>
<evidence type="ECO:0000256" key="1">
    <source>
        <dbReference type="ARBA" id="ARBA00022679"/>
    </source>
</evidence>
<reference evidence="3" key="1">
    <citation type="journal article" date="2020" name="mSystems">
        <title>Genome- and Community-Level Interaction Insights into Carbon Utilization and Element Cycling Functions of Hydrothermarchaeota in Hydrothermal Sediment.</title>
        <authorList>
            <person name="Zhou Z."/>
            <person name="Liu Y."/>
            <person name="Xu W."/>
            <person name="Pan J."/>
            <person name="Luo Z.H."/>
            <person name="Li M."/>
        </authorList>
    </citation>
    <scope>NUCLEOTIDE SEQUENCE [LARGE SCALE GENOMIC DNA]</scope>
    <source>
        <strain evidence="3">SpSt-688</strain>
    </source>
</reference>
<name>A0A7J3MZX1_9CREN</name>
<dbReference type="GO" id="GO:0016757">
    <property type="term" value="F:glycosyltransferase activity"/>
    <property type="evidence" value="ECO:0007669"/>
    <property type="project" value="InterPro"/>
</dbReference>
<feature type="domain" description="Glycosyl transferase family 1" evidence="2">
    <location>
        <begin position="175"/>
        <end position="298"/>
    </location>
</feature>
<proteinExistence type="predicted"/>
<sequence>MPKIVSHIDRVLSGRVSKVLIEQMYTFIAKSKIFVWDKYECVISLHEVIDSVYAGYTLSKLFNTSAICLLQLPPFYGSKERLNNIMRSHILWRKYTISSNLVELLSSIGTIAEYNIINTYMKKIYNHILHRYDVIMAVSRSIPYEMGGEWINKIYALDPGVSLDDEDLEIMSKIKSIAKEKERYIVFGGRPIASKGVIEALIVFGFISRRISDIKLIFTGSINDAVLRKIMHLCKKLGIKDKVLFTGFISRDKRFEIVAKAKLMLYPSHIDAFPYAVLESLYLGTLVVGYDIPALRFYYSGNPGVKLVREWDLEALATEAINILEKGIETIELPKIPSWRDTMNKEVALIRKVVETTR</sequence>
<dbReference type="AlphaFoldDB" id="A0A7J3MZX1"/>
<dbReference type="Pfam" id="PF00534">
    <property type="entry name" value="Glycos_transf_1"/>
    <property type="match status" value="1"/>
</dbReference>